<evidence type="ECO:0008006" key="3">
    <source>
        <dbReference type="Google" id="ProtNLM"/>
    </source>
</evidence>
<gene>
    <name evidence="1" type="ORF">SAMN05660991_04076</name>
</gene>
<protein>
    <recommendedName>
        <fullName evidence="3">KDO2-lipid IV(A) lauroyltransferase</fullName>
    </recommendedName>
</protein>
<accession>A0A1H8W524</accession>
<evidence type="ECO:0000313" key="1">
    <source>
        <dbReference type="EMBL" id="SEP22745.1"/>
    </source>
</evidence>
<sequence>MSEATEAPQAFDEQANHAQLYKKRRFLRADAPWRRRIPTALLPALVELRTVLARRNPVLWQCALLEMRFVLEKTRPDADLDKVAVEYIRQMYWRAERRWRPELLTSQPVEGVDEVLAARDPSRGMVVTFFHHAAYDGAFASIGRAGLSMRAVGADMLFGDDVAPHLKQHARLVEMGSPLINAKEGSAGIRAALERAEVISIAPDVISRTPVHIFGRDLVGSFGAARLAYETNSQVVVSTYHPDPKAPARIRLGTVLEPRDFPDAQALQLEILRQHEAAVVAWPEAWDRPLFRFGWTGEEELAAFGPVTPNRAM</sequence>
<name>A0A1H8W524_9ACTN</name>
<keyword evidence="2" id="KW-1185">Reference proteome</keyword>
<evidence type="ECO:0000313" key="2">
    <source>
        <dbReference type="Proteomes" id="UP000198960"/>
    </source>
</evidence>
<dbReference type="EMBL" id="FOEE01000016">
    <property type="protein sequence ID" value="SEP22745.1"/>
    <property type="molecule type" value="Genomic_DNA"/>
</dbReference>
<dbReference type="AlphaFoldDB" id="A0A1H8W524"/>
<proteinExistence type="predicted"/>
<reference evidence="2" key="1">
    <citation type="submission" date="2016-10" db="EMBL/GenBank/DDBJ databases">
        <authorList>
            <person name="Varghese N."/>
            <person name="Submissions S."/>
        </authorList>
    </citation>
    <scope>NUCLEOTIDE SEQUENCE [LARGE SCALE GENOMIC DNA]</scope>
    <source>
        <strain evidence="2">DSM 45413</strain>
    </source>
</reference>
<dbReference type="RefSeq" id="WP_091947995.1">
    <property type="nucleotide sequence ID" value="NZ_FOEE01000016.1"/>
</dbReference>
<dbReference type="Proteomes" id="UP000198960">
    <property type="component" value="Unassembled WGS sequence"/>
</dbReference>
<dbReference type="OrthoDB" id="3786791at2"/>
<dbReference type="STRING" id="673521.SAMN05660991_04076"/>
<organism evidence="1 2">
    <name type="scientific">Trujillonella endophytica</name>
    <dbReference type="NCBI Taxonomy" id="673521"/>
    <lineage>
        <taxon>Bacteria</taxon>
        <taxon>Bacillati</taxon>
        <taxon>Actinomycetota</taxon>
        <taxon>Actinomycetes</taxon>
        <taxon>Geodermatophilales</taxon>
        <taxon>Geodermatophilaceae</taxon>
        <taxon>Trujillonella</taxon>
    </lineage>
</organism>